<evidence type="ECO:0000256" key="1">
    <source>
        <dbReference type="SAM" id="SignalP"/>
    </source>
</evidence>
<evidence type="ECO:0000313" key="3">
    <source>
        <dbReference type="Proteomes" id="UP001341840"/>
    </source>
</evidence>
<feature type="signal peptide" evidence="1">
    <location>
        <begin position="1"/>
        <end position="28"/>
    </location>
</feature>
<accession>A0ABU6RX68</accession>
<protein>
    <submittedName>
        <fullName evidence="2">Uncharacterized protein</fullName>
    </submittedName>
</protein>
<dbReference type="EMBL" id="JASCZI010032645">
    <property type="protein sequence ID" value="MED6128431.1"/>
    <property type="molecule type" value="Genomic_DNA"/>
</dbReference>
<dbReference type="Proteomes" id="UP001341840">
    <property type="component" value="Unassembled WGS sequence"/>
</dbReference>
<organism evidence="2 3">
    <name type="scientific">Stylosanthes scabra</name>
    <dbReference type="NCBI Taxonomy" id="79078"/>
    <lineage>
        <taxon>Eukaryota</taxon>
        <taxon>Viridiplantae</taxon>
        <taxon>Streptophyta</taxon>
        <taxon>Embryophyta</taxon>
        <taxon>Tracheophyta</taxon>
        <taxon>Spermatophyta</taxon>
        <taxon>Magnoliopsida</taxon>
        <taxon>eudicotyledons</taxon>
        <taxon>Gunneridae</taxon>
        <taxon>Pentapetalae</taxon>
        <taxon>rosids</taxon>
        <taxon>fabids</taxon>
        <taxon>Fabales</taxon>
        <taxon>Fabaceae</taxon>
        <taxon>Papilionoideae</taxon>
        <taxon>50 kb inversion clade</taxon>
        <taxon>dalbergioids sensu lato</taxon>
        <taxon>Dalbergieae</taxon>
        <taxon>Pterocarpus clade</taxon>
        <taxon>Stylosanthes</taxon>
    </lineage>
</organism>
<keyword evidence="3" id="KW-1185">Reference proteome</keyword>
<gene>
    <name evidence="2" type="ORF">PIB30_097808</name>
</gene>
<proteinExistence type="predicted"/>
<feature type="chain" id="PRO_5045057934" evidence="1">
    <location>
        <begin position="29"/>
        <end position="103"/>
    </location>
</feature>
<reference evidence="2 3" key="1">
    <citation type="journal article" date="2023" name="Plants (Basel)">
        <title>Bridging the Gap: Combining Genomics and Transcriptomics Approaches to Understand Stylosanthes scabra, an Orphan Legume from the Brazilian Caatinga.</title>
        <authorList>
            <person name="Ferreira-Neto J.R.C."/>
            <person name="da Silva M.D."/>
            <person name="Binneck E."/>
            <person name="de Melo N.F."/>
            <person name="da Silva R.H."/>
            <person name="de Melo A.L.T.M."/>
            <person name="Pandolfi V."/>
            <person name="Bustamante F.O."/>
            <person name="Brasileiro-Vidal A.C."/>
            <person name="Benko-Iseppon A.M."/>
        </authorList>
    </citation>
    <scope>NUCLEOTIDE SEQUENCE [LARGE SCALE GENOMIC DNA]</scope>
    <source>
        <tissue evidence="2">Leaves</tissue>
    </source>
</reference>
<name>A0ABU6RX68_9FABA</name>
<feature type="non-terminal residue" evidence="2">
    <location>
        <position position="103"/>
    </location>
</feature>
<comment type="caution">
    <text evidence="2">The sequence shown here is derived from an EMBL/GenBank/DDBJ whole genome shotgun (WGS) entry which is preliminary data.</text>
</comment>
<evidence type="ECO:0000313" key="2">
    <source>
        <dbReference type="EMBL" id="MED6128431.1"/>
    </source>
</evidence>
<sequence>MANNFSQYTIAVLLLLLTTSSVFMVTEANSEVCRKDGGGIGDDNCSSMKQVQENRCKEKLYMPGAPKLTCDPTWCVNACKLKHFGQQAEGRCFGYYMRPNADC</sequence>
<keyword evidence="1" id="KW-0732">Signal</keyword>